<dbReference type="EMBL" id="JADQDK010000001">
    <property type="protein sequence ID" value="MBW0134371.1"/>
    <property type="molecule type" value="Genomic_DNA"/>
</dbReference>
<dbReference type="InterPro" id="IPR007627">
    <property type="entry name" value="RNA_pol_sigma70_r2"/>
</dbReference>
<dbReference type="Pfam" id="PF04545">
    <property type="entry name" value="Sigma70_r4"/>
    <property type="match status" value="1"/>
</dbReference>
<keyword evidence="1" id="KW-0805">Transcription regulation</keyword>
<organism evidence="6 7">
    <name type="scientific">Pseudonocardia abyssalis</name>
    <dbReference type="NCBI Taxonomy" id="2792008"/>
    <lineage>
        <taxon>Bacteria</taxon>
        <taxon>Bacillati</taxon>
        <taxon>Actinomycetota</taxon>
        <taxon>Actinomycetes</taxon>
        <taxon>Pseudonocardiales</taxon>
        <taxon>Pseudonocardiaceae</taxon>
        <taxon>Pseudonocardia</taxon>
    </lineage>
</organism>
<evidence type="ECO:0000256" key="2">
    <source>
        <dbReference type="ARBA" id="ARBA00023082"/>
    </source>
</evidence>
<evidence type="ECO:0000256" key="1">
    <source>
        <dbReference type="ARBA" id="ARBA00023015"/>
    </source>
</evidence>
<dbReference type="NCBIfam" id="NF007230">
    <property type="entry name" value="PRK09648.1"/>
    <property type="match status" value="1"/>
</dbReference>
<dbReference type="InterPro" id="IPR000792">
    <property type="entry name" value="Tscrpt_reg_LuxR_C"/>
</dbReference>
<sequence length="231" mass="24683">MTAATVLEPVAVETAGRTGVVEEYADREPAAPESTLESMVAAAVAGEDRARDRLLAEIHPFVLRYCRGRLGRQESVTGSADDVAQEVCLAVVSALPAYKMRGLSFRAFVYGIAAHKVTDAFRVIGRNRTEPVPELPDAPVSDDGPEHRLLECELSERLGELLHILTPRQREVLVLRIAVGLSAEETAAAVSSTPGAVRVTQHRALNRLRAALGPGAADLVVPAPRSPLDAL</sequence>
<dbReference type="PANTHER" id="PTHR43133">
    <property type="entry name" value="RNA POLYMERASE ECF-TYPE SIGMA FACTO"/>
    <property type="match status" value="1"/>
</dbReference>
<feature type="domain" description="HTH luxR-type" evidence="5">
    <location>
        <begin position="162"/>
        <end position="220"/>
    </location>
</feature>
<dbReference type="Proteomes" id="UP000694287">
    <property type="component" value="Unassembled WGS sequence"/>
</dbReference>
<dbReference type="SMART" id="SM00421">
    <property type="entry name" value="HTH_LUXR"/>
    <property type="match status" value="1"/>
</dbReference>
<dbReference type="InterPro" id="IPR014284">
    <property type="entry name" value="RNA_pol_sigma-70_dom"/>
</dbReference>
<name>A0ABS6UQ34_9PSEU</name>
<evidence type="ECO:0000313" key="6">
    <source>
        <dbReference type="EMBL" id="MBW0134371.1"/>
    </source>
</evidence>
<gene>
    <name evidence="6" type="primary">shbA</name>
    <name evidence="6" type="ORF">I4I81_08890</name>
</gene>
<keyword evidence="2" id="KW-0731">Sigma factor</keyword>
<evidence type="ECO:0000259" key="5">
    <source>
        <dbReference type="SMART" id="SM00421"/>
    </source>
</evidence>
<proteinExistence type="predicted"/>
<dbReference type="RefSeq" id="WP_218615955.1">
    <property type="nucleotide sequence ID" value="NZ_JADQDK010000001.1"/>
</dbReference>
<reference evidence="6 7" key="1">
    <citation type="submission" date="2020-11" db="EMBL/GenBank/DDBJ databases">
        <title>Pseudonocardia abyssalis sp. nov. and Pseudonocardia oceani sp. nov., description and phylogenomic analysis of two novel actinomycetes isolated from the deep Southern Ocean.</title>
        <authorList>
            <person name="Parra J."/>
        </authorList>
    </citation>
    <scope>NUCLEOTIDE SEQUENCE [LARGE SCALE GENOMIC DNA]</scope>
    <source>
        <strain evidence="6 7">KRD-168</strain>
    </source>
</reference>
<comment type="caution">
    <text evidence="6">The sequence shown here is derived from an EMBL/GenBank/DDBJ whole genome shotgun (WGS) entry which is preliminary data.</text>
</comment>
<keyword evidence="4" id="KW-0804">Transcription</keyword>
<dbReference type="NCBIfam" id="TIGR02937">
    <property type="entry name" value="sigma70-ECF"/>
    <property type="match status" value="1"/>
</dbReference>
<evidence type="ECO:0000313" key="7">
    <source>
        <dbReference type="Proteomes" id="UP000694287"/>
    </source>
</evidence>
<dbReference type="PANTHER" id="PTHR43133:SF58">
    <property type="entry name" value="ECF RNA POLYMERASE SIGMA FACTOR SIGD"/>
    <property type="match status" value="1"/>
</dbReference>
<accession>A0ABS6UQ34</accession>
<keyword evidence="7" id="KW-1185">Reference proteome</keyword>
<dbReference type="CDD" id="cd06171">
    <property type="entry name" value="Sigma70_r4"/>
    <property type="match status" value="1"/>
</dbReference>
<evidence type="ECO:0000256" key="4">
    <source>
        <dbReference type="ARBA" id="ARBA00023163"/>
    </source>
</evidence>
<evidence type="ECO:0000256" key="3">
    <source>
        <dbReference type="ARBA" id="ARBA00023125"/>
    </source>
</evidence>
<dbReference type="Pfam" id="PF04542">
    <property type="entry name" value="Sigma70_r2"/>
    <property type="match status" value="1"/>
</dbReference>
<dbReference type="InterPro" id="IPR039425">
    <property type="entry name" value="RNA_pol_sigma-70-like"/>
</dbReference>
<protein>
    <submittedName>
        <fullName evidence="6">RNA polymerase sigma factor ShbA</fullName>
    </submittedName>
</protein>
<dbReference type="InterPro" id="IPR007630">
    <property type="entry name" value="RNA_pol_sigma70_r4"/>
</dbReference>
<keyword evidence="3" id="KW-0238">DNA-binding</keyword>